<accession>A0A1M6B5A2</accession>
<proteinExistence type="predicted"/>
<dbReference type="RefSeq" id="WP_073605326.1">
    <property type="nucleotide sequence ID" value="NZ_FQXZ01000040.1"/>
</dbReference>
<dbReference type="EMBL" id="FQXZ01000040">
    <property type="protein sequence ID" value="SHI43875.1"/>
    <property type="molecule type" value="Genomic_DNA"/>
</dbReference>
<dbReference type="Proteomes" id="UP000184608">
    <property type="component" value="Unassembled WGS sequence"/>
</dbReference>
<keyword evidence="3" id="KW-1185">Reference proteome</keyword>
<dbReference type="AlphaFoldDB" id="A0A1M6B5A2"/>
<evidence type="ECO:0000256" key="1">
    <source>
        <dbReference type="SAM" id="Phobius"/>
    </source>
</evidence>
<keyword evidence="1" id="KW-0472">Membrane</keyword>
<dbReference type="PROSITE" id="PS51257">
    <property type="entry name" value="PROKAR_LIPOPROTEIN"/>
    <property type="match status" value="1"/>
</dbReference>
<gene>
    <name evidence="2" type="ORF">VA7868_03713</name>
</gene>
<name>A0A1M6B5A2_9VIBR</name>
<sequence length="126" mass="14731">MDCRIPITPFITSFAIVISCFIYCIHSENHLYTANSIEDFLFTPGEMMQLEKLCQTMPKLSYHSATATKPVVIHLHCQIPRTEMNDFLFRHQFQPIDQGIYQKRTIQLRLSDARHDVIPSVELIQY</sequence>
<keyword evidence="1" id="KW-1133">Transmembrane helix</keyword>
<keyword evidence="1" id="KW-0812">Transmembrane</keyword>
<evidence type="ECO:0000313" key="2">
    <source>
        <dbReference type="EMBL" id="SHI43875.1"/>
    </source>
</evidence>
<protein>
    <submittedName>
        <fullName evidence="2">Uncharacterized protein</fullName>
    </submittedName>
</protein>
<evidence type="ECO:0000313" key="3">
    <source>
        <dbReference type="Proteomes" id="UP000184608"/>
    </source>
</evidence>
<feature type="transmembrane region" description="Helical" evidence="1">
    <location>
        <begin position="6"/>
        <end position="25"/>
    </location>
</feature>
<organism evidence="2 3">
    <name type="scientific">Vibrio aerogenes CECT 7868</name>
    <dbReference type="NCBI Taxonomy" id="1216006"/>
    <lineage>
        <taxon>Bacteria</taxon>
        <taxon>Pseudomonadati</taxon>
        <taxon>Pseudomonadota</taxon>
        <taxon>Gammaproteobacteria</taxon>
        <taxon>Vibrionales</taxon>
        <taxon>Vibrionaceae</taxon>
        <taxon>Vibrio</taxon>
    </lineage>
</organism>
<reference evidence="2 3" key="1">
    <citation type="submission" date="2016-11" db="EMBL/GenBank/DDBJ databases">
        <authorList>
            <person name="Jaros S."/>
            <person name="Januszkiewicz K."/>
            <person name="Wedrychowicz H."/>
        </authorList>
    </citation>
    <scope>NUCLEOTIDE SEQUENCE [LARGE SCALE GENOMIC DNA]</scope>
    <source>
        <strain evidence="2 3">CECT 7868</strain>
    </source>
</reference>
<dbReference type="OrthoDB" id="7064284at2"/>